<sequence length="78" mass="7895">MTAVLFPLSGTSIPLVLVVATASCCSRISLPIPMLGAADSDAVTLQVSGQRGKTSDAACGCMCCCCFDTVAASFLSRC</sequence>
<name>A0A2M4B4D0_9DIPT</name>
<proteinExistence type="predicted"/>
<evidence type="ECO:0000313" key="2">
    <source>
        <dbReference type="EMBL" id="MBW47899.1"/>
    </source>
</evidence>
<accession>A0A2M4B4D0</accession>
<evidence type="ECO:0000256" key="1">
    <source>
        <dbReference type="SAM" id="SignalP"/>
    </source>
</evidence>
<protein>
    <submittedName>
        <fullName evidence="2">Putative secreted protein</fullName>
    </submittedName>
</protein>
<dbReference type="EMBL" id="GGFK01014578">
    <property type="protein sequence ID" value="MBW47899.1"/>
    <property type="molecule type" value="Transcribed_RNA"/>
</dbReference>
<dbReference type="AlphaFoldDB" id="A0A2M4B4D0"/>
<feature type="chain" id="PRO_5014824450" evidence="1">
    <location>
        <begin position="23"/>
        <end position="78"/>
    </location>
</feature>
<keyword evidence="1" id="KW-0732">Signal</keyword>
<reference evidence="2" key="1">
    <citation type="submission" date="2018-01" db="EMBL/GenBank/DDBJ databases">
        <title>An insight into the sialome of Amazonian anophelines.</title>
        <authorList>
            <person name="Ribeiro J.M."/>
            <person name="Scarpassa V."/>
            <person name="Calvo E."/>
        </authorList>
    </citation>
    <scope>NUCLEOTIDE SEQUENCE</scope>
    <source>
        <tissue evidence="2">Salivary glands</tissue>
    </source>
</reference>
<organism evidence="2">
    <name type="scientific">Anopheles triannulatus</name>
    <dbReference type="NCBI Taxonomy" id="58253"/>
    <lineage>
        <taxon>Eukaryota</taxon>
        <taxon>Metazoa</taxon>
        <taxon>Ecdysozoa</taxon>
        <taxon>Arthropoda</taxon>
        <taxon>Hexapoda</taxon>
        <taxon>Insecta</taxon>
        <taxon>Pterygota</taxon>
        <taxon>Neoptera</taxon>
        <taxon>Endopterygota</taxon>
        <taxon>Diptera</taxon>
        <taxon>Nematocera</taxon>
        <taxon>Culicoidea</taxon>
        <taxon>Culicidae</taxon>
        <taxon>Anophelinae</taxon>
        <taxon>Anopheles</taxon>
    </lineage>
</organism>
<feature type="signal peptide" evidence="1">
    <location>
        <begin position="1"/>
        <end position="22"/>
    </location>
</feature>